<dbReference type="Gene3D" id="1.20.1270.60">
    <property type="entry name" value="Arfaptin homology (AH) domain/BAR domain"/>
    <property type="match status" value="1"/>
</dbReference>
<dbReference type="SMART" id="SM00721">
    <property type="entry name" value="BAR"/>
    <property type="match status" value="1"/>
</dbReference>
<dbReference type="InterPro" id="IPR004148">
    <property type="entry name" value="BAR_dom"/>
</dbReference>
<feature type="domain" description="SH3" evidence="4">
    <location>
        <begin position="225"/>
        <end position="300"/>
    </location>
</feature>
<dbReference type="Pfam" id="PF03114">
    <property type="entry name" value="BAR"/>
    <property type="match status" value="1"/>
</dbReference>
<evidence type="ECO:0000313" key="7">
    <source>
        <dbReference type="Proteomes" id="UP000011083"/>
    </source>
</evidence>
<dbReference type="PANTHER" id="PTHR47174:SF2">
    <property type="entry name" value="SH3 DOMAIN SIGNALLING PROTEIN (AFU_ORTHOLOGUE AFUA_5G07670)"/>
    <property type="match status" value="1"/>
</dbReference>
<name>L8H745_ACACF</name>
<dbReference type="InterPro" id="IPR027267">
    <property type="entry name" value="AH/BAR_dom_sf"/>
</dbReference>
<dbReference type="GO" id="GO:0097320">
    <property type="term" value="P:plasma membrane tubulation"/>
    <property type="evidence" value="ECO:0007669"/>
    <property type="project" value="TreeGrafter"/>
</dbReference>
<dbReference type="GO" id="GO:0008289">
    <property type="term" value="F:lipid binding"/>
    <property type="evidence" value="ECO:0007669"/>
    <property type="project" value="TreeGrafter"/>
</dbReference>
<evidence type="ECO:0000256" key="1">
    <source>
        <dbReference type="ARBA" id="ARBA00022443"/>
    </source>
</evidence>
<feature type="domain" description="BAR" evidence="5">
    <location>
        <begin position="14"/>
        <end position="230"/>
    </location>
</feature>
<sequence length="300" mass="33459">MKKALGRWGQKAGESVGMVKRTTEVDEDFAKQVAASECRKDVQEKLVKHLTPDSMKGNLFSKNDLSQEEKMGEFLVKSGNTLAGTNDGSAYASALIAMGEMLKEIGEQHRQTDATIDERTIQPMKHFLDTKHDINQFKKRSENCRLDYEREKRAAEKKGESEALHQASKWYEESKEQYFNAMVALQDGEEEQISQLRAYVDAQAEFHQKCVEVLREASASLSRKAQEASSRPKHAYTPSHGGDSYSAPAPAASGPAYGSGELTFHAGDQINITNMVNAEWAEGELWGQTGIFPLNYVQML</sequence>
<keyword evidence="1 2" id="KW-0728">SH3 domain</keyword>
<dbReference type="AlphaFoldDB" id="L8H745"/>
<evidence type="ECO:0000256" key="2">
    <source>
        <dbReference type="PROSITE-ProRule" id="PRU00192"/>
    </source>
</evidence>
<accession>L8H745</accession>
<dbReference type="GO" id="GO:0031097">
    <property type="term" value="C:medial cortex"/>
    <property type="evidence" value="ECO:0007669"/>
    <property type="project" value="TreeGrafter"/>
</dbReference>
<dbReference type="InterPro" id="IPR036028">
    <property type="entry name" value="SH3-like_dom_sf"/>
</dbReference>
<dbReference type="InterPro" id="IPR046982">
    <property type="entry name" value="BIN3/RVS161-like"/>
</dbReference>
<dbReference type="OMA" id="NFLENDX"/>
<dbReference type="PROSITE" id="PS51021">
    <property type="entry name" value="BAR"/>
    <property type="match status" value="1"/>
</dbReference>
<dbReference type="Pfam" id="PF00018">
    <property type="entry name" value="SH3_1"/>
    <property type="match status" value="1"/>
</dbReference>
<dbReference type="GO" id="GO:0051666">
    <property type="term" value="P:actin cortical patch localization"/>
    <property type="evidence" value="ECO:0007669"/>
    <property type="project" value="InterPro"/>
</dbReference>
<dbReference type="Proteomes" id="UP000011083">
    <property type="component" value="Unassembled WGS sequence"/>
</dbReference>
<feature type="region of interest" description="Disordered" evidence="3">
    <location>
        <begin position="223"/>
        <end position="252"/>
    </location>
</feature>
<dbReference type="GO" id="GO:0043332">
    <property type="term" value="C:mating projection tip"/>
    <property type="evidence" value="ECO:0007669"/>
    <property type="project" value="TreeGrafter"/>
</dbReference>
<dbReference type="GO" id="GO:0015629">
    <property type="term" value="C:actin cytoskeleton"/>
    <property type="evidence" value="ECO:0007669"/>
    <property type="project" value="TreeGrafter"/>
</dbReference>
<dbReference type="GO" id="GO:1990528">
    <property type="term" value="C:Rvs161p-Rvs167p complex"/>
    <property type="evidence" value="ECO:0007669"/>
    <property type="project" value="TreeGrafter"/>
</dbReference>
<dbReference type="SUPFAM" id="SSF50044">
    <property type="entry name" value="SH3-domain"/>
    <property type="match status" value="1"/>
</dbReference>
<dbReference type="KEGG" id="acan:ACA1_279420"/>
<feature type="compositionally biased region" description="Low complexity" evidence="3">
    <location>
        <begin position="241"/>
        <end position="252"/>
    </location>
</feature>
<dbReference type="STRING" id="1257118.L8H745"/>
<dbReference type="GeneID" id="14921833"/>
<proteinExistence type="predicted"/>
<evidence type="ECO:0000259" key="4">
    <source>
        <dbReference type="PROSITE" id="PS50002"/>
    </source>
</evidence>
<organism evidence="6 7">
    <name type="scientific">Acanthamoeba castellanii (strain ATCC 30010 / Neff)</name>
    <dbReference type="NCBI Taxonomy" id="1257118"/>
    <lineage>
        <taxon>Eukaryota</taxon>
        <taxon>Amoebozoa</taxon>
        <taxon>Discosea</taxon>
        <taxon>Longamoebia</taxon>
        <taxon>Centramoebida</taxon>
        <taxon>Acanthamoebidae</taxon>
        <taxon>Acanthamoeba</taxon>
    </lineage>
</organism>
<dbReference type="VEuPathDB" id="AmoebaDB:ACA1_279420"/>
<dbReference type="PROSITE" id="PS50002">
    <property type="entry name" value="SH3"/>
    <property type="match status" value="1"/>
</dbReference>
<evidence type="ECO:0000313" key="6">
    <source>
        <dbReference type="EMBL" id="ELR20960.1"/>
    </source>
</evidence>
<dbReference type="Gene3D" id="2.30.30.40">
    <property type="entry name" value="SH3 Domains"/>
    <property type="match status" value="1"/>
</dbReference>
<dbReference type="EMBL" id="KB007908">
    <property type="protein sequence ID" value="ELR20960.1"/>
    <property type="molecule type" value="Genomic_DNA"/>
</dbReference>
<protein>
    <submittedName>
        <fullName evidence="6">BAR domain containing protein</fullName>
    </submittedName>
</protein>
<keyword evidence="7" id="KW-1185">Reference proteome</keyword>
<evidence type="ECO:0000259" key="5">
    <source>
        <dbReference type="PROSITE" id="PS51021"/>
    </source>
</evidence>
<dbReference type="GO" id="GO:0006897">
    <property type="term" value="P:endocytosis"/>
    <property type="evidence" value="ECO:0007669"/>
    <property type="project" value="InterPro"/>
</dbReference>
<reference evidence="6 7" key="1">
    <citation type="journal article" date="2013" name="Genome Biol.">
        <title>Genome of Acanthamoeba castellanii highlights extensive lateral gene transfer and early evolution of tyrosine kinase signaling.</title>
        <authorList>
            <person name="Clarke M."/>
            <person name="Lohan A.J."/>
            <person name="Liu B."/>
            <person name="Lagkouvardos I."/>
            <person name="Roy S."/>
            <person name="Zafar N."/>
            <person name="Bertelli C."/>
            <person name="Schilde C."/>
            <person name="Kianianmomeni A."/>
            <person name="Burglin T.R."/>
            <person name="Frech C."/>
            <person name="Turcotte B."/>
            <person name="Kopec K.O."/>
            <person name="Synnott J.M."/>
            <person name="Choo C."/>
            <person name="Paponov I."/>
            <person name="Finkler A."/>
            <person name="Soon Heng Tan C."/>
            <person name="Hutchins A.P."/>
            <person name="Weinmeier T."/>
            <person name="Rattei T."/>
            <person name="Chu J.S."/>
            <person name="Gimenez G."/>
            <person name="Irimia M."/>
            <person name="Rigden D.J."/>
            <person name="Fitzpatrick D.A."/>
            <person name="Lorenzo-Morales J."/>
            <person name="Bateman A."/>
            <person name="Chiu C.H."/>
            <person name="Tang P."/>
            <person name="Hegemann P."/>
            <person name="Fromm H."/>
            <person name="Raoult D."/>
            <person name="Greub G."/>
            <person name="Miranda-Saavedra D."/>
            <person name="Chen N."/>
            <person name="Nash P."/>
            <person name="Ginger M.L."/>
            <person name="Horn M."/>
            <person name="Schaap P."/>
            <person name="Caler L."/>
            <person name="Loftus B."/>
        </authorList>
    </citation>
    <scope>NUCLEOTIDE SEQUENCE [LARGE SCALE GENOMIC DNA]</scope>
    <source>
        <strain evidence="6 7">Neff</strain>
    </source>
</reference>
<dbReference type="PANTHER" id="PTHR47174">
    <property type="entry name" value="BRIDGING INTEGRATOR 3"/>
    <property type="match status" value="1"/>
</dbReference>
<dbReference type="SUPFAM" id="SSF103657">
    <property type="entry name" value="BAR/IMD domain-like"/>
    <property type="match status" value="1"/>
</dbReference>
<gene>
    <name evidence="6" type="ORF">ACA1_279420</name>
</gene>
<evidence type="ECO:0000256" key="3">
    <source>
        <dbReference type="SAM" id="MobiDB-lite"/>
    </source>
</evidence>
<dbReference type="OrthoDB" id="21498at2759"/>
<dbReference type="RefSeq" id="XP_004344703.1">
    <property type="nucleotide sequence ID" value="XM_004344653.1"/>
</dbReference>
<dbReference type="InterPro" id="IPR001452">
    <property type="entry name" value="SH3_domain"/>
</dbReference>